<dbReference type="Pfam" id="PF13920">
    <property type="entry name" value="zf-C3HC4_3"/>
    <property type="match status" value="1"/>
</dbReference>
<dbReference type="InterPro" id="IPR017907">
    <property type="entry name" value="Znf_RING_CS"/>
</dbReference>
<keyword evidence="2 4" id="KW-0863">Zinc-finger</keyword>
<dbReference type="OrthoDB" id="10040278at2759"/>
<dbReference type="Proteomes" id="UP000821853">
    <property type="component" value="Chromosome 10"/>
</dbReference>
<reference evidence="6 7" key="1">
    <citation type="journal article" date="2020" name="Cell">
        <title>Large-Scale Comparative Analyses of Tick Genomes Elucidate Their Genetic Diversity and Vector Capacities.</title>
        <authorList>
            <consortium name="Tick Genome and Microbiome Consortium (TIGMIC)"/>
            <person name="Jia N."/>
            <person name="Wang J."/>
            <person name="Shi W."/>
            <person name="Du L."/>
            <person name="Sun Y."/>
            <person name="Zhan W."/>
            <person name="Jiang J.F."/>
            <person name="Wang Q."/>
            <person name="Zhang B."/>
            <person name="Ji P."/>
            <person name="Bell-Sakyi L."/>
            <person name="Cui X.M."/>
            <person name="Yuan T.T."/>
            <person name="Jiang B.G."/>
            <person name="Yang W.F."/>
            <person name="Lam T.T."/>
            <person name="Chang Q.C."/>
            <person name="Ding S.J."/>
            <person name="Wang X.J."/>
            <person name="Zhu J.G."/>
            <person name="Ruan X.D."/>
            <person name="Zhao L."/>
            <person name="Wei J.T."/>
            <person name="Ye R.Z."/>
            <person name="Que T.C."/>
            <person name="Du C.H."/>
            <person name="Zhou Y.H."/>
            <person name="Cheng J.X."/>
            <person name="Dai P.F."/>
            <person name="Guo W.B."/>
            <person name="Han X.H."/>
            <person name="Huang E.J."/>
            <person name="Li L.F."/>
            <person name="Wei W."/>
            <person name="Gao Y.C."/>
            <person name="Liu J.Z."/>
            <person name="Shao H.Z."/>
            <person name="Wang X."/>
            <person name="Wang C.C."/>
            <person name="Yang T.C."/>
            <person name="Huo Q.B."/>
            <person name="Li W."/>
            <person name="Chen H.Y."/>
            <person name="Chen S.E."/>
            <person name="Zhou L.G."/>
            <person name="Ni X.B."/>
            <person name="Tian J.H."/>
            <person name="Sheng Y."/>
            <person name="Liu T."/>
            <person name="Pan Y.S."/>
            <person name="Xia L.Y."/>
            <person name="Li J."/>
            <person name="Zhao F."/>
            <person name="Cao W.C."/>
        </authorList>
    </citation>
    <scope>NUCLEOTIDE SEQUENCE [LARGE SCALE GENOMIC DNA]</scope>
    <source>
        <strain evidence="6">HaeL-2018</strain>
    </source>
</reference>
<evidence type="ECO:0000256" key="2">
    <source>
        <dbReference type="ARBA" id="ARBA00022771"/>
    </source>
</evidence>
<gene>
    <name evidence="6" type="ORF">HPB48_019273</name>
</gene>
<dbReference type="InterPro" id="IPR013083">
    <property type="entry name" value="Znf_RING/FYVE/PHD"/>
</dbReference>
<evidence type="ECO:0000313" key="7">
    <source>
        <dbReference type="Proteomes" id="UP000821853"/>
    </source>
</evidence>
<accession>A0A9J6FNJ4</accession>
<dbReference type="VEuPathDB" id="VectorBase:HLOH_040171"/>
<evidence type="ECO:0000313" key="6">
    <source>
        <dbReference type="EMBL" id="KAH9364443.1"/>
    </source>
</evidence>
<evidence type="ECO:0000256" key="4">
    <source>
        <dbReference type="PROSITE-ProRule" id="PRU00175"/>
    </source>
</evidence>
<keyword evidence="7" id="KW-1185">Reference proteome</keyword>
<dbReference type="GO" id="GO:0008270">
    <property type="term" value="F:zinc ion binding"/>
    <property type="evidence" value="ECO:0007669"/>
    <property type="project" value="UniProtKB-KW"/>
</dbReference>
<name>A0A9J6FNJ4_HAELO</name>
<evidence type="ECO:0000259" key="5">
    <source>
        <dbReference type="PROSITE" id="PS50089"/>
    </source>
</evidence>
<keyword evidence="3" id="KW-0862">Zinc</keyword>
<protein>
    <recommendedName>
        <fullName evidence="5">RING-type domain-containing protein</fullName>
    </recommendedName>
</protein>
<dbReference type="PROSITE" id="PS50089">
    <property type="entry name" value="ZF_RING_2"/>
    <property type="match status" value="1"/>
</dbReference>
<evidence type="ECO:0000256" key="3">
    <source>
        <dbReference type="ARBA" id="ARBA00022833"/>
    </source>
</evidence>
<feature type="domain" description="RING-type" evidence="5">
    <location>
        <begin position="34"/>
        <end position="73"/>
    </location>
</feature>
<evidence type="ECO:0000256" key="1">
    <source>
        <dbReference type="ARBA" id="ARBA00022723"/>
    </source>
</evidence>
<comment type="caution">
    <text evidence="6">The sequence shown here is derived from an EMBL/GenBank/DDBJ whole genome shotgun (WGS) entry which is preliminary data.</text>
</comment>
<dbReference type="SUPFAM" id="SSF57850">
    <property type="entry name" value="RING/U-box"/>
    <property type="match status" value="1"/>
</dbReference>
<proteinExistence type="predicted"/>
<dbReference type="PROSITE" id="PS00518">
    <property type="entry name" value="ZF_RING_1"/>
    <property type="match status" value="1"/>
</dbReference>
<dbReference type="EMBL" id="JABSTR010000002">
    <property type="protein sequence ID" value="KAH9364443.1"/>
    <property type="molecule type" value="Genomic_DNA"/>
</dbReference>
<dbReference type="Gene3D" id="3.30.40.10">
    <property type="entry name" value="Zinc/RING finger domain, C3HC4 (zinc finger)"/>
    <property type="match status" value="1"/>
</dbReference>
<sequence>MASAGTQYTVFGFDSRIDWKPTVFVDGLPRNRVCSACSMVSSAIALLPCNHLLCNKCYESRGDGECSRCPLDQDIWKPEDVAWSTFTKDNLLGRKVSGMCSALSPRENLMRCN</sequence>
<keyword evidence="1" id="KW-0479">Metal-binding</keyword>
<organism evidence="6 7">
    <name type="scientific">Haemaphysalis longicornis</name>
    <name type="common">Bush tick</name>
    <dbReference type="NCBI Taxonomy" id="44386"/>
    <lineage>
        <taxon>Eukaryota</taxon>
        <taxon>Metazoa</taxon>
        <taxon>Ecdysozoa</taxon>
        <taxon>Arthropoda</taxon>
        <taxon>Chelicerata</taxon>
        <taxon>Arachnida</taxon>
        <taxon>Acari</taxon>
        <taxon>Parasitiformes</taxon>
        <taxon>Ixodida</taxon>
        <taxon>Ixodoidea</taxon>
        <taxon>Ixodidae</taxon>
        <taxon>Haemaphysalinae</taxon>
        <taxon>Haemaphysalis</taxon>
    </lineage>
</organism>
<dbReference type="AlphaFoldDB" id="A0A9J6FNJ4"/>
<dbReference type="InterPro" id="IPR001841">
    <property type="entry name" value="Znf_RING"/>
</dbReference>